<organism evidence="9 10">
    <name type="scientific">Sarcina ventriculi</name>
    <name type="common">Clostridium ventriculi</name>
    <dbReference type="NCBI Taxonomy" id="1267"/>
    <lineage>
        <taxon>Bacteria</taxon>
        <taxon>Bacillati</taxon>
        <taxon>Bacillota</taxon>
        <taxon>Clostridia</taxon>
        <taxon>Eubacteriales</taxon>
        <taxon>Clostridiaceae</taxon>
        <taxon>Sarcina</taxon>
    </lineage>
</organism>
<protein>
    <submittedName>
        <fullName evidence="9">Nicotinamide riboside transporter pnuC</fullName>
    </submittedName>
</protein>
<dbReference type="Proteomes" id="UP000095488">
    <property type="component" value="Unassembled WGS sequence"/>
</dbReference>
<accession>A0ABP2AWF9</accession>
<dbReference type="Pfam" id="PF04973">
    <property type="entry name" value="NMN_transporter"/>
    <property type="match status" value="1"/>
</dbReference>
<keyword evidence="6 8" id="KW-1133">Transmembrane helix</keyword>
<evidence type="ECO:0000256" key="8">
    <source>
        <dbReference type="SAM" id="Phobius"/>
    </source>
</evidence>
<feature type="transmembrane region" description="Helical" evidence="8">
    <location>
        <begin position="172"/>
        <end position="190"/>
    </location>
</feature>
<feature type="transmembrane region" description="Helical" evidence="8">
    <location>
        <begin position="226"/>
        <end position="248"/>
    </location>
</feature>
<feature type="transmembrane region" description="Helical" evidence="8">
    <location>
        <begin position="133"/>
        <end position="152"/>
    </location>
</feature>
<evidence type="ECO:0000313" key="10">
    <source>
        <dbReference type="Proteomes" id="UP000095488"/>
    </source>
</evidence>
<gene>
    <name evidence="9" type="primary">pnuC_4</name>
    <name evidence="9" type="ORF">ERS852473_01799</name>
</gene>
<name>A0ABP2AWF9_SARVE</name>
<dbReference type="EMBL" id="CYZR01000006">
    <property type="protein sequence ID" value="CUO06965.1"/>
    <property type="molecule type" value="Genomic_DNA"/>
</dbReference>
<evidence type="ECO:0000256" key="1">
    <source>
        <dbReference type="ARBA" id="ARBA00004651"/>
    </source>
</evidence>
<feature type="transmembrane region" description="Helical" evidence="8">
    <location>
        <begin position="96"/>
        <end position="113"/>
    </location>
</feature>
<keyword evidence="5 8" id="KW-0812">Transmembrane</keyword>
<comment type="subcellular location">
    <subcellularLocation>
        <location evidence="1">Cell membrane</location>
        <topology evidence="1">Multi-pass membrane protein</topology>
    </subcellularLocation>
</comment>
<proteinExistence type="inferred from homology"/>
<evidence type="ECO:0000256" key="5">
    <source>
        <dbReference type="ARBA" id="ARBA00022692"/>
    </source>
</evidence>
<comment type="caution">
    <text evidence="9">The sequence shown here is derived from an EMBL/GenBank/DDBJ whole genome shotgun (WGS) entry which is preliminary data.</text>
</comment>
<evidence type="ECO:0000256" key="6">
    <source>
        <dbReference type="ARBA" id="ARBA00022989"/>
    </source>
</evidence>
<dbReference type="PANTHER" id="PTHR36122">
    <property type="entry name" value="NICOTINAMIDE RIBOSIDE TRANSPORTER PNUC"/>
    <property type="match status" value="1"/>
</dbReference>
<keyword evidence="4" id="KW-1003">Cell membrane</keyword>
<feature type="transmembrane region" description="Helical" evidence="8">
    <location>
        <begin position="197"/>
        <end position="220"/>
    </location>
</feature>
<dbReference type="NCBIfam" id="TIGR01528">
    <property type="entry name" value="NMN_trans_PnuC"/>
    <property type="match status" value="1"/>
</dbReference>
<feature type="transmembrane region" description="Helical" evidence="8">
    <location>
        <begin position="70"/>
        <end position="90"/>
    </location>
</feature>
<reference evidence="9 10" key="1">
    <citation type="submission" date="2015-09" db="EMBL/GenBank/DDBJ databases">
        <authorList>
            <consortium name="Pathogen Informatics"/>
            <person name="Wu L."/>
            <person name="Ma J."/>
        </authorList>
    </citation>
    <scope>NUCLEOTIDE SEQUENCE [LARGE SCALE GENOMIC DNA]</scope>
    <source>
        <strain evidence="9 10">2789STDY5834858</strain>
    </source>
</reference>
<evidence type="ECO:0000256" key="4">
    <source>
        <dbReference type="ARBA" id="ARBA00022475"/>
    </source>
</evidence>
<keyword evidence="10" id="KW-1185">Reference proteome</keyword>
<evidence type="ECO:0000256" key="7">
    <source>
        <dbReference type="ARBA" id="ARBA00023136"/>
    </source>
</evidence>
<dbReference type="InterPro" id="IPR006419">
    <property type="entry name" value="NMN_transpt_PnuC"/>
</dbReference>
<evidence type="ECO:0000256" key="2">
    <source>
        <dbReference type="ARBA" id="ARBA00006669"/>
    </source>
</evidence>
<keyword evidence="3" id="KW-0813">Transport</keyword>
<keyword evidence="7 8" id="KW-0472">Membrane</keyword>
<comment type="similarity">
    <text evidence="2">Belongs to the nicotinamide ribonucleoside (NR) uptake permease (TC 4.B.1) family.</text>
</comment>
<sequence length="274" mass="30827">MKFYKNFTNFQKGFFLFFIIASLIVFFIPAFLPNGSISGVLTPLGVIGIVCTISGVLVSIYTAKASISGYLWWWINTITFATIGIAGGLYGQFIENLFILLPLQIYGFIAWKMNMKKNNADKIEVKQFTFKQWILALVLLAVFWVAYGYFLLELPFLFKTLFGITISADPQIVLDSFTAVTTIAAVYLTGKRFVQQWNIWIACNGVAIVMFLIQAIGAGASNPSMLVAYLSDTLSYVQYLIGTIYGYIMWKNMYKKQKESKIFNKDSNASPKCA</sequence>
<dbReference type="RefSeq" id="WP_055259656.1">
    <property type="nucleotide sequence ID" value="NZ_CABIXL010000006.1"/>
</dbReference>
<feature type="transmembrane region" description="Helical" evidence="8">
    <location>
        <begin position="44"/>
        <end position="63"/>
    </location>
</feature>
<dbReference type="PANTHER" id="PTHR36122:SF2">
    <property type="entry name" value="NICOTINAMIDE RIBOSIDE TRANSPORTER PNUC"/>
    <property type="match status" value="1"/>
</dbReference>
<evidence type="ECO:0000256" key="3">
    <source>
        <dbReference type="ARBA" id="ARBA00022448"/>
    </source>
</evidence>
<evidence type="ECO:0000313" key="9">
    <source>
        <dbReference type="EMBL" id="CUO06965.1"/>
    </source>
</evidence>
<feature type="transmembrane region" description="Helical" evidence="8">
    <location>
        <begin position="12"/>
        <end position="32"/>
    </location>
</feature>